<dbReference type="EMBL" id="JAPDGR010001263">
    <property type="protein sequence ID" value="KAJ2984595.1"/>
    <property type="molecule type" value="Genomic_DNA"/>
</dbReference>
<keyword evidence="2" id="KW-1185">Reference proteome</keyword>
<comment type="caution">
    <text evidence="1">The sequence shown here is derived from an EMBL/GenBank/DDBJ whole genome shotgun (WGS) entry which is preliminary data.</text>
</comment>
<protein>
    <submittedName>
        <fullName evidence="1">Uncharacterized protein</fullName>
    </submittedName>
</protein>
<proteinExistence type="predicted"/>
<sequence length="359" mass="40339">MFSFPKPSVYQTPNCFVTYGTMSYPNANQLPTKAKPWSTLLSQDYVHKIDLVLPEALLHLVKESILDAIAQIPSYQRVIMTLGQVLEHDFFTQYIKIGNIMMLSEGKVSTDNVFSIRDGKLMMYLDKETYERAGLVGKPHGVKGARGLQPRWVVEYDLRSPSALHGKKGFDRLVYACKNALTTPTTWVFYNFSKTPSPDPLAQHHPTKYTSNPALVQDLVTKIPPLGVPSAVLADQTRQELDEYATEIYEWLSLVRLESPRVAAADNIDPYLSTYTVPGNPSESNEDRLCKISWQGFIPPSWAANTLAELIKALPPKAWFSFSTTPFTRVAMGYGADCTIMRPPNSPGDYVLWEIRGHE</sequence>
<evidence type="ECO:0000313" key="2">
    <source>
        <dbReference type="Proteomes" id="UP001143856"/>
    </source>
</evidence>
<dbReference type="Proteomes" id="UP001143856">
    <property type="component" value="Unassembled WGS sequence"/>
</dbReference>
<gene>
    <name evidence="1" type="ORF">NUW58_g5975</name>
</gene>
<reference evidence="1" key="1">
    <citation type="submission" date="2022-10" db="EMBL/GenBank/DDBJ databases">
        <title>Genome Sequence of Xylaria curta.</title>
        <authorList>
            <person name="Buettner E."/>
        </authorList>
    </citation>
    <scope>NUCLEOTIDE SEQUENCE</scope>
    <source>
        <strain evidence="1">Babe10</strain>
    </source>
</reference>
<name>A0ACC1P179_9PEZI</name>
<accession>A0ACC1P179</accession>
<organism evidence="1 2">
    <name type="scientific">Xylaria curta</name>
    <dbReference type="NCBI Taxonomy" id="42375"/>
    <lineage>
        <taxon>Eukaryota</taxon>
        <taxon>Fungi</taxon>
        <taxon>Dikarya</taxon>
        <taxon>Ascomycota</taxon>
        <taxon>Pezizomycotina</taxon>
        <taxon>Sordariomycetes</taxon>
        <taxon>Xylariomycetidae</taxon>
        <taxon>Xylariales</taxon>
        <taxon>Xylariaceae</taxon>
        <taxon>Xylaria</taxon>
    </lineage>
</organism>
<evidence type="ECO:0000313" key="1">
    <source>
        <dbReference type="EMBL" id="KAJ2984595.1"/>
    </source>
</evidence>